<protein>
    <recommendedName>
        <fullName evidence="4">DDE Tnp4 domain-containing protein</fullName>
    </recommendedName>
</protein>
<gene>
    <name evidence="5" type="ORF">PHMEG_00029978</name>
</gene>
<sequence length="184" mass="21387">MLLCDGVHLVNWGVWGFTVKPAKDGECFFDRKQRYSLNAQVVCDNRRRIISFLSGWPGSCSDSTIYQEMSLSKSALKHRFFSNRWGSVKEIRIQLNRDESKTSILKWISTCVVLHNMLIDLNDPWSDSEQSSSDNEDEEDEDLDEYNADDDDPYLFRRKVKQRAVASGRQPGGILWYRSLQHEN</sequence>
<organism evidence="5 6">
    <name type="scientific">Phytophthora megakarya</name>
    <dbReference type="NCBI Taxonomy" id="4795"/>
    <lineage>
        <taxon>Eukaryota</taxon>
        <taxon>Sar</taxon>
        <taxon>Stramenopiles</taxon>
        <taxon>Oomycota</taxon>
        <taxon>Peronosporomycetes</taxon>
        <taxon>Peronosporales</taxon>
        <taxon>Peronosporaceae</taxon>
        <taxon>Phytophthora</taxon>
    </lineage>
</organism>
<dbReference type="OrthoDB" id="6509413at2759"/>
<keyword evidence="2" id="KW-0479">Metal-binding</keyword>
<comment type="cofactor">
    <cofactor evidence="1">
        <name>a divalent metal cation</name>
        <dbReference type="ChEBI" id="CHEBI:60240"/>
    </cofactor>
</comment>
<evidence type="ECO:0000256" key="2">
    <source>
        <dbReference type="ARBA" id="ARBA00022723"/>
    </source>
</evidence>
<dbReference type="Pfam" id="PF13359">
    <property type="entry name" value="DDE_Tnp_4"/>
    <property type="match status" value="1"/>
</dbReference>
<reference evidence="6" key="1">
    <citation type="submission" date="2017-03" db="EMBL/GenBank/DDBJ databases">
        <title>Phytopthora megakarya and P. palmivora, two closely related causual agents of cacao black pod achieved similar genome size and gene model numbers by different mechanisms.</title>
        <authorList>
            <person name="Ali S."/>
            <person name="Shao J."/>
            <person name="Larry D.J."/>
            <person name="Kronmiller B."/>
            <person name="Shen D."/>
            <person name="Strem M.D."/>
            <person name="Melnick R.L."/>
            <person name="Guiltinan M.J."/>
            <person name="Tyler B.M."/>
            <person name="Meinhardt L.W."/>
            <person name="Bailey B.A."/>
        </authorList>
    </citation>
    <scope>NUCLEOTIDE SEQUENCE [LARGE SCALE GENOMIC DNA]</scope>
    <source>
        <strain evidence="6">zdho120</strain>
    </source>
</reference>
<evidence type="ECO:0000256" key="1">
    <source>
        <dbReference type="ARBA" id="ARBA00001968"/>
    </source>
</evidence>
<dbReference type="AlphaFoldDB" id="A0A225V271"/>
<name>A0A225V271_9STRA</name>
<dbReference type="GO" id="GO:0046872">
    <property type="term" value="F:metal ion binding"/>
    <property type="evidence" value="ECO:0007669"/>
    <property type="project" value="UniProtKB-KW"/>
</dbReference>
<keyword evidence="6" id="KW-1185">Reference proteome</keyword>
<evidence type="ECO:0000259" key="4">
    <source>
        <dbReference type="Pfam" id="PF13359"/>
    </source>
</evidence>
<proteinExistence type="predicted"/>
<evidence type="ECO:0000313" key="6">
    <source>
        <dbReference type="Proteomes" id="UP000198211"/>
    </source>
</evidence>
<dbReference type="InterPro" id="IPR027806">
    <property type="entry name" value="HARBI1_dom"/>
</dbReference>
<dbReference type="Proteomes" id="UP000198211">
    <property type="component" value="Unassembled WGS sequence"/>
</dbReference>
<evidence type="ECO:0000313" key="5">
    <source>
        <dbReference type="EMBL" id="OWY99088.1"/>
    </source>
</evidence>
<dbReference type="EMBL" id="NBNE01008805">
    <property type="protein sequence ID" value="OWY99088.1"/>
    <property type="molecule type" value="Genomic_DNA"/>
</dbReference>
<comment type="caution">
    <text evidence="5">The sequence shown here is derived from an EMBL/GenBank/DDBJ whole genome shotgun (WGS) entry which is preliminary data.</text>
</comment>
<feature type="region of interest" description="Disordered" evidence="3">
    <location>
        <begin position="125"/>
        <end position="155"/>
    </location>
</feature>
<feature type="domain" description="DDE Tnp4" evidence="4">
    <location>
        <begin position="20"/>
        <end position="74"/>
    </location>
</feature>
<dbReference type="STRING" id="4795.A0A225V271"/>
<accession>A0A225V271</accession>
<feature type="compositionally biased region" description="Acidic residues" evidence="3">
    <location>
        <begin position="134"/>
        <end position="153"/>
    </location>
</feature>
<evidence type="ECO:0000256" key="3">
    <source>
        <dbReference type="SAM" id="MobiDB-lite"/>
    </source>
</evidence>